<keyword evidence="1" id="KW-0472">Membrane</keyword>
<evidence type="ECO:0000313" key="3">
    <source>
        <dbReference type="Proteomes" id="UP000075398"/>
    </source>
</evidence>
<keyword evidence="1" id="KW-1133">Transmembrane helix</keyword>
<reference evidence="2 3" key="1">
    <citation type="journal article" date="2016" name="ISME J.">
        <title>Chasing the elusive Euryarchaeota class WSA2: genomes reveal a uniquely fastidious methyl-reducing methanogen.</title>
        <authorList>
            <person name="Nobu M.K."/>
            <person name="Narihiro T."/>
            <person name="Kuroda K."/>
            <person name="Mei R."/>
            <person name="Liu W.T."/>
        </authorList>
    </citation>
    <scope>NUCLEOTIDE SEQUENCE [LARGE SCALE GENOMIC DNA]</scope>
    <source>
        <strain evidence="2">U1lsi0528_Bin055</strain>
    </source>
</reference>
<feature type="transmembrane region" description="Helical" evidence="1">
    <location>
        <begin position="33"/>
        <end position="54"/>
    </location>
</feature>
<sequence>MIKRLIGLSILGLALLLGGYFSIYFSLIDSPSMLLILSVVIATLFVLGIFVLFLDARERKLKKEKTIILEMIKKARVAQERQTYTGAFDDLRKRKMY</sequence>
<evidence type="ECO:0000313" key="2">
    <source>
        <dbReference type="EMBL" id="KYC52243.1"/>
    </source>
</evidence>
<dbReference type="Proteomes" id="UP000075398">
    <property type="component" value="Unassembled WGS sequence"/>
</dbReference>
<evidence type="ECO:0000256" key="1">
    <source>
        <dbReference type="SAM" id="Phobius"/>
    </source>
</evidence>
<feature type="transmembrane region" description="Helical" evidence="1">
    <location>
        <begin position="5"/>
        <end position="27"/>
    </location>
</feature>
<accession>A0A150J4U7</accession>
<comment type="caution">
    <text evidence="2">The sequence shown here is derived from an EMBL/GenBank/DDBJ whole genome shotgun (WGS) entry which is preliminary data.</text>
</comment>
<gene>
    <name evidence="2" type="ORF">AMQ22_00920</name>
</gene>
<protein>
    <submittedName>
        <fullName evidence="2">Uncharacterized protein</fullName>
    </submittedName>
</protein>
<dbReference type="AlphaFoldDB" id="A0A150J4U7"/>
<keyword evidence="1" id="KW-0812">Transmembrane</keyword>
<proteinExistence type="predicted"/>
<organism evidence="2 3">
    <name type="scientific">Candidatus Methanofastidiosum methylothiophilum</name>
    <dbReference type="NCBI Taxonomy" id="1705564"/>
    <lineage>
        <taxon>Archaea</taxon>
        <taxon>Methanobacteriati</taxon>
        <taxon>Methanobacteriota</taxon>
        <taxon>Stenosarchaea group</taxon>
        <taxon>Candidatus Methanofastidiosia</taxon>
        <taxon>Candidatus Methanofastidiosales</taxon>
        <taxon>Candidatus Methanofastidiosaceae</taxon>
        <taxon>Candidatus Methanofastidiosum</taxon>
    </lineage>
</organism>
<dbReference type="EMBL" id="LNGC01000029">
    <property type="protein sequence ID" value="KYC52243.1"/>
    <property type="molecule type" value="Genomic_DNA"/>
</dbReference>
<name>A0A150J4U7_9EURY</name>